<name>A0A7R9GG25_9CRUS</name>
<sequence>MRSLDGVGGDDAITRVSLEASVSSKTTRSLVLSNRRRWPSSSSNGAKPKSRRGIYIRHSVCDPSSLGAYGLRRPTFTGRNTREAINLKVIEDGFLIALVFYKIYKKLIGWLPKSRRRHRQKMRHVPMKYDRLDASVASSYSLDASLSRIAVPSYNSSGFRCIQLLRVRLSVSKFFLATVLLPLSAFVFCVAWSLWFHFRDVTYTHCRVPNYLPSISAAIGTYSPQNIVWKSAIAAHFPGRLLALSYYWRWYSKVLHSAYAPLSKLACILHIVENVSLVGLSFFNSALSFSEFLASIRALLFGLLFREYWNGLHCERFVLPYS</sequence>
<feature type="transmembrane region" description="Helical" evidence="8">
    <location>
        <begin position="174"/>
        <end position="198"/>
    </location>
</feature>
<proteinExistence type="inferred from homology"/>
<keyword evidence="11" id="KW-1185">Reference proteome</keyword>
<evidence type="ECO:0000313" key="11">
    <source>
        <dbReference type="Proteomes" id="UP000678499"/>
    </source>
</evidence>
<evidence type="ECO:0000256" key="3">
    <source>
        <dbReference type="ARBA" id="ARBA00022502"/>
    </source>
</evidence>
<comment type="similarity">
    <text evidence="2">Belongs to the PGAP2 family.</text>
</comment>
<evidence type="ECO:0000256" key="1">
    <source>
        <dbReference type="ARBA" id="ARBA00004653"/>
    </source>
</evidence>
<dbReference type="PANTHER" id="PTHR12892:SF11">
    <property type="entry name" value="POST-GPI ATTACHMENT TO PROTEINS FACTOR 2"/>
    <property type="match status" value="1"/>
</dbReference>
<dbReference type="AlphaFoldDB" id="A0A7R9GG25"/>
<feature type="domain" description="CWH43-like N-terminal" evidence="9">
    <location>
        <begin position="174"/>
        <end position="286"/>
    </location>
</feature>
<dbReference type="GO" id="GO:0006506">
    <property type="term" value="P:GPI anchor biosynthetic process"/>
    <property type="evidence" value="ECO:0007669"/>
    <property type="project" value="UniProtKB-KW"/>
</dbReference>
<dbReference type="InterPro" id="IPR019402">
    <property type="entry name" value="CWH43_N"/>
</dbReference>
<keyword evidence="3" id="KW-0337">GPI-anchor biosynthesis</keyword>
<evidence type="ECO:0000256" key="7">
    <source>
        <dbReference type="ARBA" id="ARBA00023136"/>
    </source>
</evidence>
<evidence type="ECO:0000256" key="6">
    <source>
        <dbReference type="ARBA" id="ARBA00023034"/>
    </source>
</evidence>
<dbReference type="GO" id="GO:0000139">
    <property type="term" value="C:Golgi membrane"/>
    <property type="evidence" value="ECO:0007669"/>
    <property type="project" value="UniProtKB-SubCell"/>
</dbReference>
<reference evidence="10" key="1">
    <citation type="submission" date="2020-11" db="EMBL/GenBank/DDBJ databases">
        <authorList>
            <person name="Tran Van P."/>
        </authorList>
    </citation>
    <scope>NUCLEOTIDE SEQUENCE</scope>
</reference>
<dbReference type="GO" id="GO:0005789">
    <property type="term" value="C:endoplasmic reticulum membrane"/>
    <property type="evidence" value="ECO:0007669"/>
    <property type="project" value="TreeGrafter"/>
</dbReference>
<dbReference type="PANTHER" id="PTHR12892">
    <property type="entry name" value="FGF RECEPTOR ACTIVATING PROTEIN 1"/>
    <property type="match status" value="1"/>
</dbReference>
<comment type="subcellular location">
    <subcellularLocation>
        <location evidence="1">Golgi apparatus membrane</location>
        <topology evidence="1">Multi-pass membrane protein</topology>
    </subcellularLocation>
</comment>
<keyword evidence="6" id="KW-0333">Golgi apparatus</keyword>
<accession>A0A7R9GG25</accession>
<gene>
    <name evidence="10" type="ORF">NMOB1V02_LOCUS8758</name>
</gene>
<keyword evidence="5 8" id="KW-1133">Transmembrane helix</keyword>
<dbReference type="Proteomes" id="UP000678499">
    <property type="component" value="Unassembled WGS sequence"/>
</dbReference>
<organism evidence="10">
    <name type="scientific">Notodromas monacha</name>
    <dbReference type="NCBI Taxonomy" id="399045"/>
    <lineage>
        <taxon>Eukaryota</taxon>
        <taxon>Metazoa</taxon>
        <taxon>Ecdysozoa</taxon>
        <taxon>Arthropoda</taxon>
        <taxon>Crustacea</taxon>
        <taxon>Oligostraca</taxon>
        <taxon>Ostracoda</taxon>
        <taxon>Podocopa</taxon>
        <taxon>Podocopida</taxon>
        <taxon>Cypridocopina</taxon>
        <taxon>Cypridoidea</taxon>
        <taxon>Cyprididae</taxon>
        <taxon>Notodromas</taxon>
    </lineage>
</organism>
<keyword evidence="4 8" id="KW-0812">Transmembrane</keyword>
<evidence type="ECO:0000256" key="4">
    <source>
        <dbReference type="ARBA" id="ARBA00022692"/>
    </source>
</evidence>
<evidence type="ECO:0000259" key="9">
    <source>
        <dbReference type="Pfam" id="PF10277"/>
    </source>
</evidence>
<dbReference type="OrthoDB" id="68581at2759"/>
<evidence type="ECO:0000256" key="5">
    <source>
        <dbReference type="ARBA" id="ARBA00022989"/>
    </source>
</evidence>
<dbReference type="EMBL" id="CAJPEX010002624">
    <property type="protein sequence ID" value="CAG0921258.1"/>
    <property type="molecule type" value="Genomic_DNA"/>
</dbReference>
<dbReference type="InterPro" id="IPR039545">
    <property type="entry name" value="PGAP2"/>
</dbReference>
<evidence type="ECO:0000256" key="2">
    <source>
        <dbReference type="ARBA" id="ARBA00007414"/>
    </source>
</evidence>
<dbReference type="EMBL" id="OA884661">
    <property type="protein sequence ID" value="CAD7281106.1"/>
    <property type="molecule type" value="Genomic_DNA"/>
</dbReference>
<evidence type="ECO:0000256" key="8">
    <source>
        <dbReference type="SAM" id="Phobius"/>
    </source>
</evidence>
<dbReference type="Pfam" id="PF10277">
    <property type="entry name" value="Frag1"/>
    <property type="match status" value="1"/>
</dbReference>
<evidence type="ECO:0000313" key="10">
    <source>
        <dbReference type="EMBL" id="CAD7281106.1"/>
    </source>
</evidence>
<keyword evidence="7 8" id="KW-0472">Membrane</keyword>
<protein>
    <recommendedName>
        <fullName evidence="9">CWH43-like N-terminal domain-containing protein</fullName>
    </recommendedName>
</protein>